<dbReference type="Proteomes" id="UP001271249">
    <property type="component" value="Unassembled WGS sequence"/>
</dbReference>
<gene>
    <name evidence="1" type="ORF">RFN29_34560</name>
</gene>
<comment type="caution">
    <text evidence="1">The sequence shown here is derived from an EMBL/GenBank/DDBJ whole genome shotgun (WGS) entry which is preliminary data.</text>
</comment>
<dbReference type="RefSeq" id="WP_320230276.1">
    <property type="nucleotide sequence ID" value="NZ_JAVIJB010000081.1"/>
</dbReference>
<sequence length="60" mass="7035">MEMLPAIAIYRARHFFFRATRCPKNAPSITIFAVVLKQMETMQRVMYFTDVTVVLPQNKI</sequence>
<dbReference type="EMBL" id="JAVIJC010000075">
    <property type="protein sequence ID" value="MDX8496627.1"/>
    <property type="molecule type" value="Genomic_DNA"/>
</dbReference>
<evidence type="ECO:0000313" key="1">
    <source>
        <dbReference type="EMBL" id="MDX8496627.1"/>
    </source>
</evidence>
<name>A0ABU4ZF74_9HYPH</name>
<evidence type="ECO:0000313" key="2">
    <source>
        <dbReference type="Proteomes" id="UP001271249"/>
    </source>
</evidence>
<accession>A0ABU4ZF74</accession>
<proteinExistence type="predicted"/>
<protein>
    <submittedName>
        <fullName evidence="1">Uncharacterized protein</fullName>
    </submittedName>
</protein>
<organism evidence="1 2">
    <name type="scientific">Mesorhizobium captivum</name>
    <dbReference type="NCBI Taxonomy" id="3072319"/>
    <lineage>
        <taxon>Bacteria</taxon>
        <taxon>Pseudomonadati</taxon>
        <taxon>Pseudomonadota</taxon>
        <taxon>Alphaproteobacteria</taxon>
        <taxon>Hyphomicrobiales</taxon>
        <taxon>Phyllobacteriaceae</taxon>
        <taxon>Mesorhizobium</taxon>
    </lineage>
</organism>
<keyword evidence="2" id="KW-1185">Reference proteome</keyword>
<reference evidence="1 2" key="1">
    <citation type="submission" date="2023-08" db="EMBL/GenBank/DDBJ databases">
        <title>Implementing the SeqCode for naming new Mesorhizobium species isolated from Vachellia karroo root nodules.</title>
        <authorList>
            <person name="Van Lill M."/>
        </authorList>
    </citation>
    <scope>NUCLEOTIDE SEQUENCE [LARGE SCALE GENOMIC DNA]</scope>
    <source>
        <strain evidence="1 2">VK22B</strain>
    </source>
</reference>